<dbReference type="EMBL" id="MKZO01000026">
    <property type="protein sequence ID" value="OLS61882.1"/>
    <property type="molecule type" value="Genomic_DNA"/>
</dbReference>
<dbReference type="NCBIfam" id="TIGR01537">
    <property type="entry name" value="portal_HK97"/>
    <property type="match status" value="1"/>
</dbReference>
<dbReference type="OrthoDB" id="9765386at2"/>
<dbReference type="InterPro" id="IPR006944">
    <property type="entry name" value="Phage/GTA_portal"/>
</dbReference>
<dbReference type="InterPro" id="IPR006427">
    <property type="entry name" value="Portal_HK97"/>
</dbReference>
<proteinExistence type="predicted"/>
<dbReference type="AlphaFoldDB" id="A0A1Q9R3J7"/>
<organism evidence="1 2">
    <name type="scientific">Pseudomonas putida</name>
    <name type="common">Arthrobacter siderocapsulatus</name>
    <dbReference type="NCBI Taxonomy" id="303"/>
    <lineage>
        <taxon>Bacteria</taxon>
        <taxon>Pseudomonadati</taxon>
        <taxon>Pseudomonadota</taxon>
        <taxon>Gammaproteobacteria</taxon>
        <taxon>Pseudomonadales</taxon>
        <taxon>Pseudomonadaceae</taxon>
        <taxon>Pseudomonas</taxon>
    </lineage>
</organism>
<comment type="caution">
    <text evidence="1">The sequence shown here is derived from an EMBL/GenBank/DDBJ whole genome shotgun (WGS) entry which is preliminary data.</text>
</comment>
<evidence type="ECO:0008006" key="3">
    <source>
        <dbReference type="Google" id="ProtNLM"/>
    </source>
</evidence>
<name>A0A1Q9R3J7_PSEPU</name>
<dbReference type="Pfam" id="PF04860">
    <property type="entry name" value="Phage_portal"/>
    <property type="match status" value="1"/>
</dbReference>
<accession>A0A1Q9R3J7</accession>
<dbReference type="Proteomes" id="UP000186736">
    <property type="component" value="Unassembled WGS sequence"/>
</dbReference>
<dbReference type="Gene3D" id="3.30.1120.70">
    <property type="match status" value="1"/>
</dbReference>
<sequence>MIKSLSQALGAAAVKPSASMSEWFGKTVKLSDGGFWGAFLGASSSSGKSVSVDKALRLSTVWACVRIISTSVAGLPLSIYKRMPDGSRESARDFPLYDVVHTSPNEDMAAFHFWQAVVASMLLWGNAYCEIHRSAGRVIALDFLMPSRVELEFDDDGRLRYYFRPRKGARREIERQNMLHIPAFSLDGRVGLSAIRYGADVFGAAMSADDAANSTFRNGMMPTVAFSVDKTLNPAQRVEFREYVKTISGALNAGKSPVLEQGVKPEMIGINPADAQLLESRGHSIEEICRWFGVPPWMVMKTDKGSNWGTGLEQQQIAFLTYCIMSYTAPIEQCVNKWCMTAVDRITFYSEFSLEAFLRADSSGRASYLSTMGQNGYMTRNEGRRKENLPSMPGGDVLTVQSNLVPLDQLGKQNDGHAARDALKAWLQEGGSNPRE</sequence>
<dbReference type="Gene3D" id="1.20.1270.210">
    <property type="match status" value="1"/>
</dbReference>
<protein>
    <recommendedName>
        <fullName evidence="3">Phage portal protein</fullName>
    </recommendedName>
</protein>
<dbReference type="Gene3D" id="3.40.140.120">
    <property type="match status" value="1"/>
</dbReference>
<evidence type="ECO:0000313" key="2">
    <source>
        <dbReference type="Proteomes" id="UP000186736"/>
    </source>
</evidence>
<gene>
    <name evidence="1" type="ORF">PSEMO_32550</name>
</gene>
<dbReference type="RefSeq" id="WP_075804063.1">
    <property type="nucleotide sequence ID" value="NZ_MKZO01000026.1"/>
</dbReference>
<reference evidence="1 2" key="1">
    <citation type="submission" date="2016-10" db="EMBL/GenBank/DDBJ databases">
        <title>Genome Sequence of Pseudomonas putida GM4FR.</title>
        <authorList>
            <person name="Poehlein A."/>
            <person name="Wemheuer F."/>
            <person name="Hollensteiner J."/>
            <person name="Wemheuer B."/>
        </authorList>
    </citation>
    <scope>NUCLEOTIDE SEQUENCE [LARGE SCALE GENOMIC DNA]</scope>
    <source>
        <strain evidence="1 2">GM4FR</strain>
    </source>
</reference>
<evidence type="ECO:0000313" key="1">
    <source>
        <dbReference type="EMBL" id="OLS61882.1"/>
    </source>
</evidence>